<reference evidence="1 2" key="1">
    <citation type="journal article" date="2013" name="BMC Genomics">
        <title>Reconstruction of the lipid metabolism for the microalga Monoraphidium neglectum from its genome sequence reveals characteristics suitable for biofuel production.</title>
        <authorList>
            <person name="Bogen C."/>
            <person name="Al-Dilaimi A."/>
            <person name="Albersmeier A."/>
            <person name="Wichmann J."/>
            <person name="Grundmann M."/>
            <person name="Rupp O."/>
            <person name="Lauersen K.J."/>
            <person name="Blifernez-Klassen O."/>
            <person name="Kalinowski J."/>
            <person name="Goesmann A."/>
            <person name="Mussgnug J.H."/>
            <person name="Kruse O."/>
        </authorList>
    </citation>
    <scope>NUCLEOTIDE SEQUENCE [LARGE SCALE GENOMIC DNA]</scope>
    <source>
        <strain evidence="1 2">SAG 48.87</strain>
    </source>
</reference>
<gene>
    <name evidence="1" type="ORF">MNEG_16126</name>
</gene>
<dbReference type="GeneID" id="25733855"/>
<dbReference type="RefSeq" id="XP_013890857.1">
    <property type="nucleotide sequence ID" value="XM_014035403.1"/>
</dbReference>
<evidence type="ECO:0000313" key="2">
    <source>
        <dbReference type="Proteomes" id="UP000054498"/>
    </source>
</evidence>
<name>A0A0D2IV43_9CHLO</name>
<accession>A0A0D2IV43</accession>
<dbReference type="KEGG" id="mng:MNEG_16126"/>
<dbReference type="EMBL" id="KK106226">
    <property type="protein sequence ID" value="KIY91837.1"/>
    <property type="molecule type" value="Genomic_DNA"/>
</dbReference>
<proteinExistence type="predicted"/>
<evidence type="ECO:0008006" key="3">
    <source>
        <dbReference type="Google" id="ProtNLM"/>
    </source>
</evidence>
<organism evidence="1 2">
    <name type="scientific">Monoraphidium neglectum</name>
    <dbReference type="NCBI Taxonomy" id="145388"/>
    <lineage>
        <taxon>Eukaryota</taxon>
        <taxon>Viridiplantae</taxon>
        <taxon>Chlorophyta</taxon>
        <taxon>core chlorophytes</taxon>
        <taxon>Chlorophyceae</taxon>
        <taxon>CS clade</taxon>
        <taxon>Sphaeropleales</taxon>
        <taxon>Selenastraceae</taxon>
        <taxon>Monoraphidium</taxon>
    </lineage>
</organism>
<dbReference type="Proteomes" id="UP000054498">
    <property type="component" value="Unassembled WGS sequence"/>
</dbReference>
<protein>
    <recommendedName>
        <fullName evidence="3">F-box domain-containing protein</fullName>
    </recommendedName>
</protein>
<dbReference type="AlphaFoldDB" id="A0A0D2IV43"/>
<sequence>MSHINVESAYKEFCDPSPLWPFGGADNAAALHPSIAAHVAVHVLATLRPADKRSLRAVNRACRALVNASAPRLRVTTAAGFRALCAAARGGRLPALRELERDARGSFSDERDLLLAAPLPRGLGGVTALVLRCGSCHARVRLQTKTVKAMVAQLGALPALRRLEVWMRDDASSAKAATVIKAAAKHPGLQVLRLPSTYAFGKGSLALSRSLARGAWQQLQQQRRA</sequence>
<keyword evidence="2" id="KW-1185">Reference proteome</keyword>
<evidence type="ECO:0000313" key="1">
    <source>
        <dbReference type="EMBL" id="KIY91837.1"/>
    </source>
</evidence>